<accession>L7CHX0</accession>
<dbReference type="AlphaFoldDB" id="L7CHX0"/>
<reference evidence="2 3" key="1">
    <citation type="journal article" date="2013" name="Mar. Genomics">
        <title>Expression of sulfatases in Rhodopirellula baltica and the diversity of sulfatases in the genus Rhodopirellula.</title>
        <authorList>
            <person name="Wegner C.E."/>
            <person name="Richter-Heitmann T."/>
            <person name="Klindworth A."/>
            <person name="Klockow C."/>
            <person name="Richter M."/>
            <person name="Achstetter T."/>
            <person name="Glockner F.O."/>
            <person name="Harder J."/>
        </authorList>
    </citation>
    <scope>NUCLEOTIDE SEQUENCE [LARGE SCALE GENOMIC DNA]</scope>
    <source>
        <strain evidence="2 3">SWK14</strain>
    </source>
</reference>
<evidence type="ECO:0000313" key="3">
    <source>
        <dbReference type="Proteomes" id="UP000010959"/>
    </source>
</evidence>
<protein>
    <recommendedName>
        <fullName evidence="1">PSP1 C-terminal domain-containing protein</fullName>
    </recommendedName>
</protein>
<dbReference type="PATRIC" id="fig|993516.3.peg.2116"/>
<name>L7CHX0_RHOBT</name>
<dbReference type="PROSITE" id="PS51411">
    <property type="entry name" value="PSP1_C"/>
    <property type="match status" value="1"/>
</dbReference>
<evidence type="ECO:0000259" key="1">
    <source>
        <dbReference type="PROSITE" id="PS51411"/>
    </source>
</evidence>
<dbReference type="EMBL" id="AMWG01000043">
    <property type="protein sequence ID" value="ELP33849.1"/>
    <property type="molecule type" value="Genomic_DNA"/>
</dbReference>
<feature type="domain" description="PSP1 C-terminal" evidence="1">
    <location>
        <begin position="73"/>
        <end position="158"/>
    </location>
</feature>
<proteinExistence type="predicted"/>
<organism evidence="2 3">
    <name type="scientific">Rhodopirellula baltica SWK14</name>
    <dbReference type="NCBI Taxonomy" id="993516"/>
    <lineage>
        <taxon>Bacteria</taxon>
        <taxon>Pseudomonadati</taxon>
        <taxon>Planctomycetota</taxon>
        <taxon>Planctomycetia</taxon>
        <taxon>Pirellulales</taxon>
        <taxon>Pirellulaceae</taxon>
        <taxon>Rhodopirellula</taxon>
    </lineage>
</organism>
<comment type="caution">
    <text evidence="2">The sequence shown here is derived from an EMBL/GenBank/DDBJ whole genome shotgun (WGS) entry which is preliminary data.</text>
</comment>
<dbReference type="InterPro" id="IPR007557">
    <property type="entry name" value="PSP1_C"/>
</dbReference>
<evidence type="ECO:0000313" key="2">
    <source>
        <dbReference type="EMBL" id="ELP33849.1"/>
    </source>
</evidence>
<gene>
    <name evidence="2" type="ORF">RBSWK_01985</name>
</gene>
<dbReference type="Proteomes" id="UP000010959">
    <property type="component" value="Unassembled WGS sequence"/>
</dbReference>
<sequence length="200" mass="21419">MAGELGTTTSCQTARLNVMITHHVRIGFAGEIYLARAERRIERGRRVLVRTPRGVELAEVLSVCDDDGTPTTLEILRPTTHNDDLLIERLQRHKVRAVRECQAILAESESSAVLLDVDQLFDGGTLVLHFLGEPDALGRELTDAIVRRYESEVKSIELSDLMQSGCGPGCGTADAGGCGGGCSSCSGCGIASARQKQPLG</sequence>